<dbReference type="EMBL" id="UYRR01031529">
    <property type="protein sequence ID" value="VDK50784.1"/>
    <property type="molecule type" value="Genomic_DNA"/>
</dbReference>
<evidence type="ECO:0000313" key="3">
    <source>
        <dbReference type="Proteomes" id="UP000267096"/>
    </source>
</evidence>
<keyword evidence="1" id="KW-0812">Transmembrane</keyword>
<dbReference type="Proteomes" id="UP000267096">
    <property type="component" value="Unassembled WGS sequence"/>
</dbReference>
<keyword evidence="1" id="KW-0472">Membrane</keyword>
<accession>A0A0M3K0U2</accession>
<reference evidence="4" key="1">
    <citation type="submission" date="2017-02" db="UniProtKB">
        <authorList>
            <consortium name="WormBaseParasite"/>
        </authorList>
    </citation>
    <scope>IDENTIFICATION</scope>
</reference>
<dbReference type="OrthoDB" id="5787496at2759"/>
<reference evidence="2 3" key="2">
    <citation type="submission" date="2018-11" db="EMBL/GenBank/DDBJ databases">
        <authorList>
            <consortium name="Pathogen Informatics"/>
        </authorList>
    </citation>
    <scope>NUCLEOTIDE SEQUENCE [LARGE SCALE GENOMIC DNA]</scope>
</reference>
<gene>
    <name evidence="2" type="ORF">ASIM_LOCUS13870</name>
</gene>
<evidence type="ECO:0000256" key="1">
    <source>
        <dbReference type="SAM" id="Phobius"/>
    </source>
</evidence>
<evidence type="ECO:0000313" key="4">
    <source>
        <dbReference type="WBParaSite" id="ASIM_0001444301-mRNA-1"/>
    </source>
</evidence>
<name>A0A0M3K0U2_ANISI</name>
<sequence>MLTEEFGVERTLCGGISYGSSGRWLESYVCPGKRHNPLQNHCCDNPPKFGCCREATVFEQNKTAIVSVSLIAILILITATLAICSCWEKCILHKVIRRKPRLDYIARPEEMNRLYCVNVPIERSDRVKAYELNEAVVYRQNKDAFCFSIPILYRYQETIPAGINTGLDIEKMVDILQTPILSPPPMRNPIL</sequence>
<protein>
    <submittedName>
        <fullName evidence="2 4">Uncharacterized protein</fullName>
    </submittedName>
</protein>
<keyword evidence="3" id="KW-1185">Reference proteome</keyword>
<dbReference type="AlphaFoldDB" id="A0A0M3K0U2"/>
<proteinExistence type="predicted"/>
<feature type="transmembrane region" description="Helical" evidence="1">
    <location>
        <begin position="64"/>
        <end position="87"/>
    </location>
</feature>
<keyword evidence="1" id="KW-1133">Transmembrane helix</keyword>
<evidence type="ECO:0000313" key="2">
    <source>
        <dbReference type="EMBL" id="VDK50784.1"/>
    </source>
</evidence>
<dbReference type="WBParaSite" id="ASIM_0001444301-mRNA-1">
    <property type="protein sequence ID" value="ASIM_0001444301-mRNA-1"/>
    <property type="gene ID" value="ASIM_0001444301"/>
</dbReference>
<organism evidence="4">
    <name type="scientific">Anisakis simplex</name>
    <name type="common">Herring worm</name>
    <dbReference type="NCBI Taxonomy" id="6269"/>
    <lineage>
        <taxon>Eukaryota</taxon>
        <taxon>Metazoa</taxon>
        <taxon>Ecdysozoa</taxon>
        <taxon>Nematoda</taxon>
        <taxon>Chromadorea</taxon>
        <taxon>Rhabditida</taxon>
        <taxon>Spirurina</taxon>
        <taxon>Ascaridomorpha</taxon>
        <taxon>Ascaridoidea</taxon>
        <taxon>Anisakidae</taxon>
        <taxon>Anisakis</taxon>
        <taxon>Anisakis simplex complex</taxon>
    </lineage>
</organism>